<dbReference type="InterPro" id="IPR003598">
    <property type="entry name" value="Ig_sub2"/>
</dbReference>
<comment type="caution">
    <text evidence="3">The sequence shown here is derived from an EMBL/GenBank/DDBJ whole genome shotgun (WGS) entry which is preliminary data.</text>
</comment>
<evidence type="ECO:0000313" key="4">
    <source>
        <dbReference type="Proteomes" id="UP000053872"/>
    </source>
</evidence>
<dbReference type="SMART" id="SM00408">
    <property type="entry name" value="IGc2"/>
    <property type="match status" value="1"/>
</dbReference>
<keyword evidence="1" id="KW-0472">Membrane</keyword>
<dbReference type="InterPro" id="IPR013783">
    <property type="entry name" value="Ig-like_fold"/>
</dbReference>
<feature type="domain" description="Ig-like" evidence="2">
    <location>
        <begin position="136"/>
        <end position="233"/>
    </location>
</feature>
<proteinExistence type="predicted"/>
<gene>
    <name evidence="3" type="primary">CD244</name>
    <name evidence="3" type="ORF">A306_00007634</name>
</gene>
<keyword evidence="4" id="KW-1185">Reference proteome</keyword>
<dbReference type="CDD" id="cd00096">
    <property type="entry name" value="Ig"/>
    <property type="match status" value="1"/>
</dbReference>
<evidence type="ECO:0000256" key="1">
    <source>
        <dbReference type="SAM" id="Phobius"/>
    </source>
</evidence>
<keyword evidence="1" id="KW-1133">Transmembrane helix</keyword>
<dbReference type="Gene3D" id="2.60.40.10">
    <property type="entry name" value="Immunoglobulins"/>
    <property type="match status" value="1"/>
</dbReference>
<evidence type="ECO:0000313" key="3">
    <source>
        <dbReference type="EMBL" id="PKK26915.1"/>
    </source>
</evidence>
<dbReference type="SUPFAM" id="SSF48726">
    <property type="entry name" value="Immunoglobulin"/>
    <property type="match status" value="1"/>
</dbReference>
<dbReference type="InterPro" id="IPR036179">
    <property type="entry name" value="Ig-like_dom_sf"/>
</dbReference>
<evidence type="ECO:0000259" key="2">
    <source>
        <dbReference type="PROSITE" id="PS50835"/>
    </source>
</evidence>
<feature type="transmembrane region" description="Helical" evidence="1">
    <location>
        <begin position="308"/>
        <end position="335"/>
    </location>
</feature>
<feature type="transmembrane region" description="Helical" evidence="1">
    <location>
        <begin position="387"/>
        <end position="411"/>
    </location>
</feature>
<dbReference type="Pfam" id="PF13927">
    <property type="entry name" value="Ig_3"/>
    <property type="match status" value="1"/>
</dbReference>
<accession>A0A2I0MB71</accession>
<keyword evidence="1" id="KW-0812">Transmembrane</keyword>
<feature type="transmembrane region" description="Helical" evidence="1">
    <location>
        <begin position="356"/>
        <end position="375"/>
    </location>
</feature>
<dbReference type="InterPro" id="IPR007110">
    <property type="entry name" value="Ig-like_dom"/>
</dbReference>
<dbReference type="PROSITE" id="PS50835">
    <property type="entry name" value="IG_LIKE"/>
    <property type="match status" value="1"/>
</dbReference>
<reference evidence="3 4" key="1">
    <citation type="journal article" date="2013" name="Science">
        <title>Genomic diversity and evolution of the head crest in the rock pigeon.</title>
        <authorList>
            <person name="Shapiro M.D."/>
            <person name="Kronenberg Z."/>
            <person name="Li C."/>
            <person name="Domyan E.T."/>
            <person name="Pan H."/>
            <person name="Campbell M."/>
            <person name="Tan H."/>
            <person name="Huff C.D."/>
            <person name="Hu H."/>
            <person name="Vickrey A.I."/>
            <person name="Nielsen S.C."/>
            <person name="Stringham S.A."/>
            <person name="Hu H."/>
            <person name="Willerslev E."/>
            <person name="Gilbert M.T."/>
            <person name="Yandell M."/>
            <person name="Zhang G."/>
            <person name="Wang J."/>
        </authorList>
    </citation>
    <scope>NUCLEOTIDE SEQUENCE [LARGE SCALE GENOMIC DNA]</scope>
    <source>
        <tissue evidence="3">Blood</tissue>
    </source>
</reference>
<organism evidence="3 4">
    <name type="scientific">Columba livia</name>
    <name type="common">Rock dove</name>
    <dbReference type="NCBI Taxonomy" id="8932"/>
    <lineage>
        <taxon>Eukaryota</taxon>
        <taxon>Metazoa</taxon>
        <taxon>Chordata</taxon>
        <taxon>Craniata</taxon>
        <taxon>Vertebrata</taxon>
        <taxon>Euteleostomi</taxon>
        <taxon>Archelosauria</taxon>
        <taxon>Archosauria</taxon>
        <taxon>Dinosauria</taxon>
        <taxon>Saurischia</taxon>
        <taxon>Theropoda</taxon>
        <taxon>Coelurosauria</taxon>
        <taxon>Aves</taxon>
        <taxon>Neognathae</taxon>
        <taxon>Neoaves</taxon>
        <taxon>Columbimorphae</taxon>
        <taxon>Columbiformes</taxon>
        <taxon>Columbidae</taxon>
        <taxon>Columba</taxon>
    </lineage>
</organism>
<name>A0A2I0MB71_COLLI</name>
<sequence>MIPEAKGKHNSLINTSVFTSSIFLPVHCPSQAHPSCPERPSQEHVAAGAHPSCWFESLQGFTMLTWLQATITGYLLLVLEGSFAVKELTERRVAAEGSSVLMDAPDIKNVKLTEWEYIRNTTSELILQYYANSQSPTIYPAYQKPVPQPELQCRSNLAGLPIELVCMVPEGMVASITWKKEGQPLPPEKFSLLSGNTTVLQIRSGEKSDCGSYSCNVSNVISWKEAVLNLTVTGLTPNLHHVQRLAIVALMLVTFSAISFIFVLCQLMELRSGKEAWKHIILFTYGLLCISSLLLFATSIIWMQEEGLSVTFILLGMFFFTAVIGTAQAAAAVVWKPAALSRFKMKMWHCVIRNSIAPTTLIVNLLFTTLSLHNIQQLHERGCSEAVDLMTSCVFAAAAVVTALLLLFLCYHGKKRKEQMMRSHHTNRSTRVRATMQVMEEIHGQRR</sequence>
<feature type="transmembrane region" description="Helical" evidence="1">
    <location>
        <begin position="245"/>
        <end position="268"/>
    </location>
</feature>
<dbReference type="AlphaFoldDB" id="A0A2I0MB71"/>
<dbReference type="EMBL" id="AKCR02000023">
    <property type="protein sequence ID" value="PKK26915.1"/>
    <property type="molecule type" value="Genomic_DNA"/>
</dbReference>
<dbReference type="Proteomes" id="UP000053872">
    <property type="component" value="Unassembled WGS sequence"/>
</dbReference>
<keyword evidence="3" id="KW-0675">Receptor</keyword>
<protein>
    <submittedName>
        <fullName evidence="3">CD244 molecule, natural killer cell receptor 2B4, transcript variant X3</fullName>
    </submittedName>
</protein>
<feature type="transmembrane region" description="Helical" evidence="1">
    <location>
        <begin position="280"/>
        <end position="302"/>
    </location>
</feature>